<evidence type="ECO:0000259" key="5">
    <source>
        <dbReference type="PROSITE" id="PS50932"/>
    </source>
</evidence>
<dbReference type="EMBL" id="LGFU01000014">
    <property type="protein sequence ID" value="KUK46650.1"/>
    <property type="molecule type" value="Genomic_DNA"/>
</dbReference>
<evidence type="ECO:0000256" key="3">
    <source>
        <dbReference type="ARBA" id="ARBA00023125"/>
    </source>
</evidence>
<dbReference type="Pfam" id="PF13377">
    <property type="entry name" value="Peripla_BP_3"/>
    <property type="match status" value="1"/>
</dbReference>
<protein>
    <submittedName>
        <fullName evidence="6">Alanine racemase</fullName>
    </submittedName>
</protein>
<evidence type="ECO:0000256" key="1">
    <source>
        <dbReference type="ARBA" id="ARBA00022491"/>
    </source>
</evidence>
<dbReference type="InterPro" id="IPR000843">
    <property type="entry name" value="HTH_LacI"/>
</dbReference>
<evidence type="ECO:0000256" key="4">
    <source>
        <dbReference type="ARBA" id="ARBA00023163"/>
    </source>
</evidence>
<dbReference type="CDD" id="cd06267">
    <property type="entry name" value="PBP1_LacI_sugar_binding-like"/>
    <property type="match status" value="1"/>
</dbReference>
<dbReference type="SUPFAM" id="SSF53822">
    <property type="entry name" value="Periplasmic binding protein-like I"/>
    <property type="match status" value="1"/>
</dbReference>
<dbReference type="Pfam" id="PF00356">
    <property type="entry name" value="LacI"/>
    <property type="match status" value="1"/>
</dbReference>
<dbReference type="InterPro" id="IPR046335">
    <property type="entry name" value="LacI/GalR-like_sensor"/>
</dbReference>
<keyword evidence="4" id="KW-0804">Transcription</keyword>
<dbReference type="PROSITE" id="PS50932">
    <property type="entry name" value="HTH_LACI_2"/>
    <property type="match status" value="1"/>
</dbReference>
<sequence>MVTIKDVAKRANVSITSASYALNGTGTISDETRQRILEAAEALNYHPNPFARKLKTGKTLTIGVFISRFGGAFYEDILEGIHAAVMETEYELIVCPESKTTQKFLVQREVDGAIIFDSRIRNDTIINLASKDFPIVVMDRYIPNKYLCSLLIDNQHGAKEVFNHFYTQNLRKIAFVTGALDSIDNTERTHAFLKEADRNHMEIPIYNGNFTEVSGYNAAKTMIESKALPEAVMCANDQMAIGFMRAMKDYQLSAPGDIAVVGFDDIPLSRYTQPTLSTVAASRLEWGASAAKQLINYIEHRQPFQPYRIPTQFIPRESSQKIK</sequence>
<accession>A0A101FY68</accession>
<dbReference type="Gene3D" id="3.40.50.2300">
    <property type="match status" value="2"/>
</dbReference>
<feature type="domain" description="HTH lacI-type" evidence="5">
    <location>
        <begin position="2"/>
        <end position="56"/>
    </location>
</feature>
<dbReference type="SMART" id="SM00354">
    <property type="entry name" value="HTH_LACI"/>
    <property type="match status" value="1"/>
</dbReference>
<dbReference type="Proteomes" id="UP000064249">
    <property type="component" value="Unassembled WGS sequence"/>
</dbReference>
<dbReference type="GO" id="GO:0000976">
    <property type="term" value="F:transcription cis-regulatory region binding"/>
    <property type="evidence" value="ECO:0007669"/>
    <property type="project" value="TreeGrafter"/>
</dbReference>
<gene>
    <name evidence="6" type="ORF">XD73_0468</name>
</gene>
<dbReference type="AlphaFoldDB" id="A0A101FY68"/>
<dbReference type="SUPFAM" id="SSF47413">
    <property type="entry name" value="lambda repressor-like DNA-binding domains"/>
    <property type="match status" value="1"/>
</dbReference>
<dbReference type="InterPro" id="IPR010982">
    <property type="entry name" value="Lambda_DNA-bd_dom_sf"/>
</dbReference>
<dbReference type="InterPro" id="IPR028082">
    <property type="entry name" value="Peripla_BP_I"/>
</dbReference>
<keyword evidence="2" id="KW-0805">Transcription regulation</keyword>
<name>A0A101FY68_9CHLR</name>
<organism evidence="6 7">
    <name type="scientific">Anaerolinea thermophila</name>
    <dbReference type="NCBI Taxonomy" id="167964"/>
    <lineage>
        <taxon>Bacteria</taxon>
        <taxon>Bacillati</taxon>
        <taxon>Chloroflexota</taxon>
        <taxon>Anaerolineae</taxon>
        <taxon>Anaerolineales</taxon>
        <taxon>Anaerolineaceae</taxon>
        <taxon>Anaerolinea</taxon>
    </lineage>
</organism>
<dbReference type="PROSITE" id="PS00356">
    <property type="entry name" value="HTH_LACI_1"/>
    <property type="match status" value="1"/>
</dbReference>
<keyword evidence="3" id="KW-0238">DNA-binding</keyword>
<dbReference type="PANTHER" id="PTHR30146:SF148">
    <property type="entry name" value="HTH-TYPE TRANSCRIPTIONAL REPRESSOR PURR-RELATED"/>
    <property type="match status" value="1"/>
</dbReference>
<evidence type="ECO:0000313" key="7">
    <source>
        <dbReference type="Proteomes" id="UP000064249"/>
    </source>
</evidence>
<evidence type="ECO:0000313" key="6">
    <source>
        <dbReference type="EMBL" id="KUK46650.1"/>
    </source>
</evidence>
<proteinExistence type="predicted"/>
<comment type="caution">
    <text evidence="6">The sequence shown here is derived from an EMBL/GenBank/DDBJ whole genome shotgun (WGS) entry which is preliminary data.</text>
</comment>
<keyword evidence="1" id="KW-0678">Repressor</keyword>
<dbReference type="Gene3D" id="1.10.260.40">
    <property type="entry name" value="lambda repressor-like DNA-binding domains"/>
    <property type="match status" value="1"/>
</dbReference>
<reference evidence="6 7" key="1">
    <citation type="journal article" date="2015" name="MBio">
        <title>Genome-Resolved Metagenomic Analysis Reveals Roles for Candidate Phyla and Other Microbial Community Members in Biogeochemical Transformations in Oil Reservoirs.</title>
        <authorList>
            <person name="Hu P."/>
            <person name="Tom L."/>
            <person name="Singh A."/>
            <person name="Thomas B.C."/>
            <person name="Baker B.J."/>
            <person name="Piceno Y.M."/>
            <person name="Andersen G.L."/>
            <person name="Banfield J.F."/>
        </authorList>
    </citation>
    <scope>NUCLEOTIDE SEQUENCE [LARGE SCALE GENOMIC DNA]</scope>
    <source>
        <strain evidence="6">46_16</strain>
    </source>
</reference>
<dbReference type="GO" id="GO:0003700">
    <property type="term" value="F:DNA-binding transcription factor activity"/>
    <property type="evidence" value="ECO:0007669"/>
    <property type="project" value="TreeGrafter"/>
</dbReference>
<evidence type="ECO:0000256" key="2">
    <source>
        <dbReference type="ARBA" id="ARBA00023015"/>
    </source>
</evidence>
<dbReference type="PANTHER" id="PTHR30146">
    <property type="entry name" value="LACI-RELATED TRANSCRIPTIONAL REPRESSOR"/>
    <property type="match status" value="1"/>
</dbReference>
<dbReference type="CDD" id="cd01392">
    <property type="entry name" value="HTH_LacI"/>
    <property type="match status" value="1"/>
</dbReference>